<dbReference type="Pfam" id="PF18962">
    <property type="entry name" value="Por_Secre_tail"/>
    <property type="match status" value="1"/>
</dbReference>
<evidence type="ECO:0000313" key="2">
    <source>
        <dbReference type="EMBL" id="SDL11809.1"/>
    </source>
</evidence>
<protein>
    <submittedName>
        <fullName evidence="2">Por secretion system C-terminal sorting domain-containing protein</fullName>
    </submittedName>
</protein>
<evidence type="ECO:0000313" key="3">
    <source>
        <dbReference type="Proteomes" id="UP000198510"/>
    </source>
</evidence>
<dbReference type="NCBIfam" id="TIGR04183">
    <property type="entry name" value="Por_Secre_tail"/>
    <property type="match status" value="1"/>
</dbReference>
<dbReference type="AlphaFoldDB" id="A0A1G9HG04"/>
<dbReference type="Proteomes" id="UP000198510">
    <property type="component" value="Unassembled WGS sequence"/>
</dbReference>
<keyword evidence="3" id="KW-1185">Reference proteome</keyword>
<gene>
    <name evidence="2" type="ORF">SAMN05421823_104424</name>
</gene>
<dbReference type="RefSeq" id="WP_089682518.1">
    <property type="nucleotide sequence ID" value="NZ_FNFO01000004.1"/>
</dbReference>
<dbReference type="EMBL" id="FNFO01000004">
    <property type="protein sequence ID" value="SDL11809.1"/>
    <property type="molecule type" value="Genomic_DNA"/>
</dbReference>
<dbReference type="InterPro" id="IPR026444">
    <property type="entry name" value="Secre_tail"/>
</dbReference>
<sequence>MKLLGFFIGIIGLIQVVNGQSISHQVVASVGGSAVVQDFGLDWTVGEVAVETKDPERFTLTQGFHQPRLTITSLTGPMRSVWSVKVYPNPTLDFLILEGPETGTRIQLEWTDLLGRRIDHLPSEISSLPARLDLSQLAGGQYLLRLSAPNRQVYSTYKIQKLN</sequence>
<evidence type="ECO:0000259" key="1">
    <source>
        <dbReference type="Pfam" id="PF18962"/>
    </source>
</evidence>
<dbReference type="OrthoDB" id="9803752at2"/>
<accession>A0A1G9HG04</accession>
<feature type="domain" description="Secretion system C-terminal sorting" evidence="1">
    <location>
        <begin position="86"/>
        <end position="155"/>
    </location>
</feature>
<proteinExistence type="predicted"/>
<name>A0A1G9HG04_9BACT</name>
<reference evidence="2 3" key="1">
    <citation type="submission" date="2016-10" db="EMBL/GenBank/DDBJ databases">
        <authorList>
            <person name="de Groot N.N."/>
        </authorList>
    </citation>
    <scope>NUCLEOTIDE SEQUENCE [LARGE SCALE GENOMIC DNA]</scope>
    <source>
        <strain evidence="2 3">DSM 25186</strain>
    </source>
</reference>
<organism evidence="2 3">
    <name type="scientific">Catalinimonas alkaloidigena</name>
    <dbReference type="NCBI Taxonomy" id="1075417"/>
    <lineage>
        <taxon>Bacteria</taxon>
        <taxon>Pseudomonadati</taxon>
        <taxon>Bacteroidota</taxon>
        <taxon>Cytophagia</taxon>
        <taxon>Cytophagales</taxon>
        <taxon>Catalimonadaceae</taxon>
        <taxon>Catalinimonas</taxon>
    </lineage>
</organism>
<dbReference type="STRING" id="1075417.SAMN05421823_104424"/>